<organism evidence="1 2">
    <name type="scientific">Micromonospora lupini str. Lupac 08</name>
    <dbReference type="NCBI Taxonomy" id="1150864"/>
    <lineage>
        <taxon>Bacteria</taxon>
        <taxon>Bacillati</taxon>
        <taxon>Actinomycetota</taxon>
        <taxon>Actinomycetes</taxon>
        <taxon>Micromonosporales</taxon>
        <taxon>Micromonosporaceae</taxon>
        <taxon>Micromonospora</taxon>
    </lineage>
</organism>
<evidence type="ECO:0000313" key="1">
    <source>
        <dbReference type="EMBL" id="CCH15784.1"/>
    </source>
</evidence>
<comment type="caution">
    <text evidence="1">The sequence shown here is derived from an EMBL/GenBank/DDBJ whole genome shotgun (WGS) entry which is preliminary data.</text>
</comment>
<dbReference type="AlphaFoldDB" id="I0KW37"/>
<accession>I0KW37</accession>
<proteinExistence type="predicted"/>
<keyword evidence="2" id="KW-1185">Reference proteome</keyword>
<sequence>MRGAALFARTDGDANGRARVPLPDCLTRGTRRIALARARAAIHLLHIASRGRVATGAGGGLRLSRR</sequence>
<dbReference type="STRING" id="1150864.MILUP08_40695"/>
<reference evidence="2" key="1">
    <citation type="journal article" date="2012" name="J. Bacteriol.">
        <title>Genome Sequence of Micromonospora lupini Lupac 08, Isolated from Root Nodules of Lupinus angustifolius.</title>
        <authorList>
            <person name="Alonso-Vega P."/>
            <person name="Normand P."/>
            <person name="Bacigalupe R."/>
            <person name="Pujic P."/>
            <person name="Lajus A."/>
            <person name="Vallenet D."/>
            <person name="Carro L."/>
            <person name="Coll P."/>
            <person name="Trujillo M.E."/>
        </authorList>
    </citation>
    <scope>NUCLEOTIDE SEQUENCE [LARGE SCALE GENOMIC DNA]</scope>
    <source>
        <strain evidence="2">Lupac 08</strain>
    </source>
</reference>
<name>I0KW37_9ACTN</name>
<dbReference type="EMBL" id="CAIE01000010">
    <property type="protein sequence ID" value="CCH15784.1"/>
    <property type="molecule type" value="Genomic_DNA"/>
</dbReference>
<gene>
    <name evidence="1" type="ORF">MILUP08_40695</name>
</gene>
<protein>
    <submittedName>
        <fullName evidence="1">Uncharacterized protein</fullName>
    </submittedName>
</protein>
<evidence type="ECO:0000313" key="2">
    <source>
        <dbReference type="Proteomes" id="UP000003448"/>
    </source>
</evidence>
<dbReference type="Proteomes" id="UP000003448">
    <property type="component" value="Unassembled WGS sequence"/>
</dbReference>